<dbReference type="InterPro" id="IPR016163">
    <property type="entry name" value="Ald_DH_C"/>
</dbReference>
<feature type="domain" description="Aldehyde dehydrogenase" evidence="3">
    <location>
        <begin position="17"/>
        <end position="480"/>
    </location>
</feature>
<dbReference type="PANTHER" id="PTHR43353:SF5">
    <property type="entry name" value="SUCCINATE-SEMIALDEHYDE DEHYDROGENASE, MITOCHONDRIAL"/>
    <property type="match status" value="1"/>
</dbReference>
<evidence type="ECO:0000256" key="2">
    <source>
        <dbReference type="ARBA" id="ARBA00023002"/>
    </source>
</evidence>
<dbReference type="GO" id="GO:0016620">
    <property type="term" value="F:oxidoreductase activity, acting on the aldehyde or oxo group of donors, NAD or NADP as acceptor"/>
    <property type="evidence" value="ECO:0007669"/>
    <property type="project" value="InterPro"/>
</dbReference>
<dbReference type="InterPro" id="IPR015590">
    <property type="entry name" value="Aldehyde_DH_dom"/>
</dbReference>
<evidence type="ECO:0000256" key="1">
    <source>
        <dbReference type="ARBA" id="ARBA00009986"/>
    </source>
</evidence>
<dbReference type="CDD" id="cd07078">
    <property type="entry name" value="ALDH"/>
    <property type="match status" value="1"/>
</dbReference>
<dbReference type="Proteomes" id="UP001238334">
    <property type="component" value="Chromosome"/>
</dbReference>
<dbReference type="Pfam" id="PF00171">
    <property type="entry name" value="Aldedh"/>
    <property type="match status" value="1"/>
</dbReference>
<dbReference type="PANTHER" id="PTHR43353">
    <property type="entry name" value="SUCCINATE-SEMIALDEHYDE DEHYDROGENASE, MITOCHONDRIAL"/>
    <property type="match status" value="1"/>
</dbReference>
<gene>
    <name evidence="4" type="ORF">QPJ95_02315</name>
</gene>
<organism evidence="4 5">
    <name type="scientific">Parasedimentitalea psychrophila</name>
    <dbReference type="NCBI Taxonomy" id="2997337"/>
    <lineage>
        <taxon>Bacteria</taxon>
        <taxon>Pseudomonadati</taxon>
        <taxon>Pseudomonadota</taxon>
        <taxon>Alphaproteobacteria</taxon>
        <taxon>Rhodobacterales</taxon>
        <taxon>Paracoccaceae</taxon>
        <taxon>Parasedimentitalea</taxon>
    </lineage>
</organism>
<dbReference type="SUPFAM" id="SSF53720">
    <property type="entry name" value="ALDH-like"/>
    <property type="match status" value="1"/>
</dbReference>
<dbReference type="EC" id="1.2.1.-" evidence="4"/>
<evidence type="ECO:0000313" key="4">
    <source>
        <dbReference type="EMBL" id="WIY25794.1"/>
    </source>
</evidence>
<dbReference type="Gene3D" id="3.40.309.10">
    <property type="entry name" value="Aldehyde Dehydrogenase, Chain A, domain 2"/>
    <property type="match status" value="1"/>
</dbReference>
<comment type="similarity">
    <text evidence="1">Belongs to the aldehyde dehydrogenase family.</text>
</comment>
<sequence length="485" mass="50730">MSTSNTPHMQNFIDGAWCDARSGKSVKAKSPSTNLILATVTSSDRVDSQNAIVAAQKGHEILAKMTNWERSSLCNRVADEMVKRRDLLAQTLAEEQGKPIASEAYPEVDAAIAGFRNAAEMVKWMEGSVIPAETPGKRVISIRQPRGVYGIITPWNFPINIPVEYLAPCLAAGNGVVWVPSPSTAICAARLMECIVAAGLPDGAINLVLGPGQSAGDEVVSNPGTHGIGLTGSPQTGKIVAQRGAGKPMLLELGGNGPLIVLDDADVAKAADAAAFGFYFNAGQVCAATGRVLVTRKNYDEVAERITAYANNLVVNDPLANSTTMGPLHNAGGILKTTQHIEDALTKGADLLSGGKLLAGQKSDLFFAPTVLGNVSEDALINIDETFGPVAPIVVYEDEAGLLQAANSASQGLATSVYTQNLAKAFQFGEGLQSGLVNINSPTCYWELHIPFGGAAGKDSGVGRIGGISMLNEVTQVKTITFDIT</sequence>
<dbReference type="InterPro" id="IPR016161">
    <property type="entry name" value="Ald_DH/histidinol_DH"/>
</dbReference>
<dbReference type="AlphaFoldDB" id="A0A9Y2L0H1"/>
<reference evidence="4 5" key="1">
    <citation type="submission" date="2023-06" db="EMBL/GenBank/DDBJ databases">
        <title>Parasedimentitalea psychrophila sp. nov., a psychrophilic bacterium isolated from deep-sea sediment.</title>
        <authorList>
            <person name="Li A."/>
        </authorList>
    </citation>
    <scope>NUCLEOTIDE SEQUENCE [LARGE SCALE GENOMIC DNA]</scope>
    <source>
        <strain evidence="4 5">QS115</strain>
    </source>
</reference>
<protein>
    <submittedName>
        <fullName evidence="4">Aldehyde dehydrogenase family protein</fullName>
        <ecNumber evidence="4">1.2.1.-</ecNumber>
    </submittedName>
</protein>
<evidence type="ECO:0000313" key="5">
    <source>
        <dbReference type="Proteomes" id="UP001238334"/>
    </source>
</evidence>
<accession>A0A9Y2L0H1</accession>
<proteinExistence type="inferred from homology"/>
<keyword evidence="2 4" id="KW-0560">Oxidoreductase</keyword>
<dbReference type="RefSeq" id="WP_270921070.1">
    <property type="nucleotide sequence ID" value="NZ_CP127247.1"/>
</dbReference>
<keyword evidence="5" id="KW-1185">Reference proteome</keyword>
<dbReference type="PROSITE" id="PS00070">
    <property type="entry name" value="ALDEHYDE_DEHYDR_CYS"/>
    <property type="match status" value="1"/>
</dbReference>
<dbReference type="KEGG" id="ppso:QPJ95_02315"/>
<dbReference type="Gene3D" id="3.40.605.10">
    <property type="entry name" value="Aldehyde Dehydrogenase, Chain A, domain 1"/>
    <property type="match status" value="1"/>
</dbReference>
<dbReference type="InterPro" id="IPR016160">
    <property type="entry name" value="Ald_DH_CS_CYS"/>
</dbReference>
<dbReference type="EMBL" id="CP127247">
    <property type="protein sequence ID" value="WIY25794.1"/>
    <property type="molecule type" value="Genomic_DNA"/>
</dbReference>
<dbReference type="InterPro" id="IPR016162">
    <property type="entry name" value="Ald_DH_N"/>
</dbReference>
<evidence type="ECO:0000259" key="3">
    <source>
        <dbReference type="Pfam" id="PF00171"/>
    </source>
</evidence>
<name>A0A9Y2L0H1_9RHOB</name>
<dbReference type="InterPro" id="IPR050740">
    <property type="entry name" value="Aldehyde_DH_Superfamily"/>
</dbReference>